<dbReference type="AlphaFoldDB" id="A0A8S9ZT47"/>
<evidence type="ECO:0000256" key="5">
    <source>
        <dbReference type="ARBA" id="ARBA00022833"/>
    </source>
</evidence>
<dbReference type="GO" id="GO:0000978">
    <property type="term" value="F:RNA polymerase II cis-regulatory region sequence-specific DNA binding"/>
    <property type="evidence" value="ECO:0007669"/>
    <property type="project" value="InterPro"/>
</dbReference>
<keyword evidence="7 11" id="KW-0238">DNA-binding</keyword>
<dbReference type="GO" id="GO:0005634">
    <property type="term" value="C:nucleus"/>
    <property type="evidence" value="ECO:0007669"/>
    <property type="project" value="UniProtKB-SubCell"/>
</dbReference>
<dbReference type="InterPro" id="IPR013088">
    <property type="entry name" value="Znf_NHR/GATA"/>
</dbReference>
<evidence type="ECO:0008006" key="16">
    <source>
        <dbReference type="Google" id="ProtNLM"/>
    </source>
</evidence>
<dbReference type="PRINTS" id="PR00398">
    <property type="entry name" value="STRDHORMONER"/>
</dbReference>
<comment type="similarity">
    <text evidence="2 11">Belongs to the nuclear hormone receptor family.</text>
</comment>
<feature type="domain" description="Nuclear receptor" evidence="12">
    <location>
        <begin position="65"/>
        <end position="140"/>
    </location>
</feature>
<dbReference type="InterPro" id="IPR049636">
    <property type="entry name" value="HNF4-like_DBD"/>
</dbReference>
<evidence type="ECO:0000256" key="10">
    <source>
        <dbReference type="ARBA" id="ARBA00023242"/>
    </source>
</evidence>
<feature type="domain" description="NR LBD" evidence="13">
    <location>
        <begin position="208"/>
        <end position="427"/>
    </location>
</feature>
<comment type="caution">
    <text evidence="14">The sequence shown here is derived from an EMBL/GenBank/DDBJ whole genome shotgun (WGS) entry which is preliminary data.</text>
</comment>
<dbReference type="PRINTS" id="PR00047">
    <property type="entry name" value="STROIDFINGER"/>
</dbReference>
<keyword evidence="9 11" id="KW-0675">Receptor</keyword>
<dbReference type="GO" id="GO:0008270">
    <property type="term" value="F:zinc ion binding"/>
    <property type="evidence" value="ECO:0007669"/>
    <property type="project" value="UniProtKB-KW"/>
</dbReference>
<dbReference type="PROSITE" id="PS51843">
    <property type="entry name" value="NR_LBD"/>
    <property type="match status" value="1"/>
</dbReference>
<evidence type="ECO:0000256" key="4">
    <source>
        <dbReference type="ARBA" id="ARBA00022771"/>
    </source>
</evidence>
<gene>
    <name evidence="14" type="ORF">Mgra_00004331</name>
</gene>
<sequence>MLNNSLYFTNVTSNTTQNNNNNLISSQFQNFSTTPNSYLFDNSKLNINNQKINLSDYSSHIEQQDDLCVVCNDKAIGKHYGAISCNGCKGFFRRTIWQNLQYSCRFTNDCKVDKTHRNTCRACRFKKCLNEGMRIEAIQNERDRIGSTQRRAKKLFSENETNLINFRSRSFTCNNNLLFNSSLNNNFSTNINSQQNDNFTLLINDKLNGKKLLEELLEIDLTVQLSLKINNNNINVEDNKLRTLEYIVLFLCSFQPIAQLPFNEKLLILQRYFNQFSLILCLQYSINSPSLFLFPSNSFFLASNLSKDFLEIASQIQQQIETELLQPLRQINIQQVEFAYLKALLLFQSDIIGICENSKKLILKTRNNLINEIIFSKNNNYNKLFQILLILPSIFVVCEKISSYPKIAEMFGFNISSKLIVENYSFLNETKNLNVGINLNGNSIIGNFNN</sequence>
<evidence type="ECO:0000256" key="8">
    <source>
        <dbReference type="ARBA" id="ARBA00023163"/>
    </source>
</evidence>
<dbReference type="InterPro" id="IPR001628">
    <property type="entry name" value="Znf_hrmn_rcpt"/>
</dbReference>
<evidence type="ECO:0000256" key="9">
    <source>
        <dbReference type="ARBA" id="ARBA00023170"/>
    </source>
</evidence>
<dbReference type="SUPFAM" id="SSF48508">
    <property type="entry name" value="Nuclear receptor ligand-binding domain"/>
    <property type="match status" value="1"/>
</dbReference>
<reference evidence="14" key="1">
    <citation type="journal article" date="2020" name="Ecol. Evol.">
        <title>Genome structure and content of the rice root-knot nematode (Meloidogyne graminicola).</title>
        <authorList>
            <person name="Phan N.T."/>
            <person name="Danchin E.G.J."/>
            <person name="Klopp C."/>
            <person name="Perfus-Barbeoch L."/>
            <person name="Kozlowski D.K."/>
            <person name="Koutsovoulos G.D."/>
            <person name="Lopez-Roques C."/>
            <person name="Bouchez O."/>
            <person name="Zahm M."/>
            <person name="Besnard G."/>
            <person name="Bellafiore S."/>
        </authorList>
    </citation>
    <scope>NUCLEOTIDE SEQUENCE</scope>
    <source>
        <strain evidence="14">VN-18</strain>
    </source>
</reference>
<dbReference type="EMBL" id="JABEBT010000031">
    <property type="protein sequence ID" value="KAF7636345.1"/>
    <property type="molecule type" value="Genomic_DNA"/>
</dbReference>
<dbReference type="FunFam" id="3.30.50.10:FF:000030">
    <property type="entry name" value="Nuclear Hormone Receptor family"/>
    <property type="match status" value="1"/>
</dbReference>
<dbReference type="InterPro" id="IPR000536">
    <property type="entry name" value="Nucl_hrmn_rcpt_lig-bd"/>
</dbReference>
<evidence type="ECO:0000256" key="7">
    <source>
        <dbReference type="ARBA" id="ARBA00023125"/>
    </source>
</evidence>
<keyword evidence="8 11" id="KW-0804">Transcription</keyword>
<evidence type="ECO:0000259" key="13">
    <source>
        <dbReference type="PROSITE" id="PS51843"/>
    </source>
</evidence>
<protein>
    <recommendedName>
        <fullName evidence="16">Nuclear receptor</fullName>
    </recommendedName>
</protein>
<evidence type="ECO:0000313" key="15">
    <source>
        <dbReference type="Proteomes" id="UP000605970"/>
    </source>
</evidence>
<dbReference type="SUPFAM" id="SSF57716">
    <property type="entry name" value="Glucocorticoid receptor-like (DNA-binding domain)"/>
    <property type="match status" value="1"/>
</dbReference>
<dbReference type="Proteomes" id="UP000605970">
    <property type="component" value="Unassembled WGS sequence"/>
</dbReference>
<evidence type="ECO:0000256" key="1">
    <source>
        <dbReference type="ARBA" id="ARBA00004123"/>
    </source>
</evidence>
<dbReference type="CDD" id="cd06960">
    <property type="entry name" value="NR_DBD_HNF4A"/>
    <property type="match status" value="1"/>
</dbReference>
<keyword evidence="15" id="KW-1185">Reference proteome</keyword>
<dbReference type="Gene3D" id="3.30.50.10">
    <property type="entry name" value="Erythroid Transcription Factor GATA-1, subunit A"/>
    <property type="match status" value="1"/>
</dbReference>
<dbReference type="InterPro" id="IPR001723">
    <property type="entry name" value="Nuclear_hrmn_rcpt"/>
</dbReference>
<comment type="subcellular location">
    <subcellularLocation>
        <location evidence="1 11">Nucleus</location>
    </subcellularLocation>
</comment>
<keyword evidence="5 11" id="KW-0862">Zinc</keyword>
<evidence type="ECO:0000256" key="6">
    <source>
        <dbReference type="ARBA" id="ARBA00023015"/>
    </source>
</evidence>
<dbReference type="InterPro" id="IPR050274">
    <property type="entry name" value="Nuclear_hormone_rcpt_NR2"/>
</dbReference>
<evidence type="ECO:0000259" key="12">
    <source>
        <dbReference type="PROSITE" id="PS51030"/>
    </source>
</evidence>
<evidence type="ECO:0000313" key="14">
    <source>
        <dbReference type="EMBL" id="KAF7636345.1"/>
    </source>
</evidence>
<keyword evidence="3 11" id="KW-0479">Metal-binding</keyword>
<dbReference type="OrthoDB" id="5771769at2759"/>
<keyword evidence="6 11" id="KW-0805">Transcription regulation</keyword>
<dbReference type="Pfam" id="PF00105">
    <property type="entry name" value="zf-C4"/>
    <property type="match status" value="1"/>
</dbReference>
<dbReference type="GO" id="GO:0003700">
    <property type="term" value="F:DNA-binding transcription factor activity"/>
    <property type="evidence" value="ECO:0007669"/>
    <property type="project" value="InterPro"/>
</dbReference>
<name>A0A8S9ZT47_9BILA</name>
<proteinExistence type="inferred from homology"/>
<dbReference type="PROSITE" id="PS00031">
    <property type="entry name" value="NUCLEAR_REC_DBD_1"/>
    <property type="match status" value="1"/>
</dbReference>
<dbReference type="Gene3D" id="1.10.565.10">
    <property type="entry name" value="Retinoid X Receptor"/>
    <property type="match status" value="1"/>
</dbReference>
<dbReference type="PROSITE" id="PS51030">
    <property type="entry name" value="NUCLEAR_REC_DBD_2"/>
    <property type="match status" value="1"/>
</dbReference>
<dbReference type="PANTHER" id="PTHR24083">
    <property type="entry name" value="NUCLEAR HORMONE RECEPTOR"/>
    <property type="match status" value="1"/>
</dbReference>
<dbReference type="InterPro" id="IPR035500">
    <property type="entry name" value="NHR-like_dom_sf"/>
</dbReference>
<evidence type="ECO:0000256" key="3">
    <source>
        <dbReference type="ARBA" id="ARBA00022723"/>
    </source>
</evidence>
<dbReference type="SMART" id="SM00430">
    <property type="entry name" value="HOLI"/>
    <property type="match status" value="1"/>
</dbReference>
<dbReference type="SMART" id="SM00399">
    <property type="entry name" value="ZnF_C4"/>
    <property type="match status" value="1"/>
</dbReference>
<dbReference type="Pfam" id="PF00104">
    <property type="entry name" value="Hormone_recep"/>
    <property type="match status" value="1"/>
</dbReference>
<evidence type="ECO:0000256" key="11">
    <source>
        <dbReference type="RuleBase" id="RU004334"/>
    </source>
</evidence>
<accession>A0A8S9ZT47</accession>
<evidence type="ECO:0000256" key="2">
    <source>
        <dbReference type="ARBA" id="ARBA00005993"/>
    </source>
</evidence>
<keyword evidence="4 11" id="KW-0863">Zinc-finger</keyword>
<keyword evidence="10 11" id="KW-0539">Nucleus</keyword>
<organism evidence="14 15">
    <name type="scientific">Meloidogyne graminicola</name>
    <dbReference type="NCBI Taxonomy" id="189291"/>
    <lineage>
        <taxon>Eukaryota</taxon>
        <taxon>Metazoa</taxon>
        <taxon>Ecdysozoa</taxon>
        <taxon>Nematoda</taxon>
        <taxon>Chromadorea</taxon>
        <taxon>Rhabditida</taxon>
        <taxon>Tylenchina</taxon>
        <taxon>Tylenchomorpha</taxon>
        <taxon>Tylenchoidea</taxon>
        <taxon>Meloidogynidae</taxon>
        <taxon>Meloidogyninae</taxon>
        <taxon>Meloidogyne</taxon>
    </lineage>
</organism>